<evidence type="ECO:0000313" key="1">
    <source>
        <dbReference type="EMBL" id="CAG6674511.1"/>
    </source>
</evidence>
<accession>A0A8D8SR82</accession>
<organism evidence="1">
    <name type="scientific">Cacopsylla melanoneura</name>
    <dbReference type="NCBI Taxonomy" id="428564"/>
    <lineage>
        <taxon>Eukaryota</taxon>
        <taxon>Metazoa</taxon>
        <taxon>Ecdysozoa</taxon>
        <taxon>Arthropoda</taxon>
        <taxon>Hexapoda</taxon>
        <taxon>Insecta</taxon>
        <taxon>Pterygota</taxon>
        <taxon>Neoptera</taxon>
        <taxon>Paraneoptera</taxon>
        <taxon>Hemiptera</taxon>
        <taxon>Sternorrhyncha</taxon>
        <taxon>Psylloidea</taxon>
        <taxon>Psyllidae</taxon>
        <taxon>Psyllinae</taxon>
        <taxon>Cacopsylla</taxon>
    </lineage>
</organism>
<reference evidence="1" key="1">
    <citation type="submission" date="2021-05" db="EMBL/GenBank/DDBJ databases">
        <authorList>
            <person name="Alioto T."/>
            <person name="Alioto T."/>
            <person name="Gomez Garrido J."/>
        </authorList>
    </citation>
    <scope>NUCLEOTIDE SEQUENCE</scope>
</reference>
<sequence length="99" mass="12298">MNPGASRHFVLFTYSIKKYHIYVHNSLRQKKFDYNRKKKGKHYTTLYCLLYKMRWAHYVRMGSRIPVYLLHRRLVCIRPWTPVPDLEFNFPYPIEIIFW</sequence>
<proteinExistence type="predicted"/>
<name>A0A8D8SR82_9HEMI</name>
<dbReference type="AlphaFoldDB" id="A0A8D8SR82"/>
<dbReference type="EMBL" id="HBUF01234048">
    <property type="protein sequence ID" value="CAG6674511.1"/>
    <property type="molecule type" value="Transcribed_RNA"/>
</dbReference>
<protein>
    <submittedName>
        <fullName evidence="1">Uncharacterized protein</fullName>
    </submittedName>
</protein>